<gene>
    <name evidence="1" type="ORF">BJX68DRAFT_273396</name>
</gene>
<dbReference type="EMBL" id="JBFXLR010000110">
    <property type="protein sequence ID" value="KAL2836699.1"/>
    <property type="molecule type" value="Genomic_DNA"/>
</dbReference>
<keyword evidence="2" id="KW-1185">Reference proteome</keyword>
<comment type="caution">
    <text evidence="1">The sequence shown here is derived from an EMBL/GenBank/DDBJ whole genome shotgun (WGS) entry which is preliminary data.</text>
</comment>
<name>A0ABR4JAU6_9EURO</name>
<protein>
    <submittedName>
        <fullName evidence="1">Uncharacterized protein</fullName>
    </submittedName>
</protein>
<dbReference type="GeneID" id="98162614"/>
<proteinExistence type="predicted"/>
<accession>A0ABR4JAU6</accession>
<organism evidence="1 2">
    <name type="scientific">Aspergillus pseudodeflectus</name>
    <dbReference type="NCBI Taxonomy" id="176178"/>
    <lineage>
        <taxon>Eukaryota</taxon>
        <taxon>Fungi</taxon>
        <taxon>Dikarya</taxon>
        <taxon>Ascomycota</taxon>
        <taxon>Pezizomycotina</taxon>
        <taxon>Eurotiomycetes</taxon>
        <taxon>Eurotiomycetidae</taxon>
        <taxon>Eurotiales</taxon>
        <taxon>Aspergillaceae</taxon>
        <taxon>Aspergillus</taxon>
        <taxon>Aspergillus subgen. Nidulantes</taxon>
    </lineage>
</organism>
<evidence type="ECO:0000313" key="1">
    <source>
        <dbReference type="EMBL" id="KAL2836699.1"/>
    </source>
</evidence>
<evidence type="ECO:0000313" key="2">
    <source>
        <dbReference type="Proteomes" id="UP001610444"/>
    </source>
</evidence>
<dbReference type="RefSeq" id="XP_070892200.1">
    <property type="nucleotide sequence ID" value="XM_071047450.1"/>
</dbReference>
<sequence>MPPTPGDLADPKTWLVPRSASKPGELLRLGSILTDSSNPASSLNLGAIVPIPAEWQYDDADVVKLRIESELHKSNSLLVSTASAIPILSAAASLDGRWSRDPRTTVNALNVVKYVRGGLFAKSLFIIIGVATASKLSVIETQAGTSGLSTSAGVTLPEAGDLGIEASHRHQVGSTVTKKITGDCNFAYHVREFEYSRLRRRVRDKGDITKKTMFGLEENATAGDDLADAVPQFEWFEDEDASMDGRDGGLVVLEE</sequence>
<dbReference type="Proteomes" id="UP001610444">
    <property type="component" value="Unassembled WGS sequence"/>
</dbReference>
<reference evidence="1 2" key="1">
    <citation type="submission" date="2024-07" db="EMBL/GenBank/DDBJ databases">
        <title>Section-level genome sequencing and comparative genomics of Aspergillus sections Usti and Cavernicolus.</title>
        <authorList>
            <consortium name="Lawrence Berkeley National Laboratory"/>
            <person name="Nybo J.L."/>
            <person name="Vesth T.C."/>
            <person name="Theobald S."/>
            <person name="Frisvad J.C."/>
            <person name="Larsen T.O."/>
            <person name="Kjaerboelling I."/>
            <person name="Rothschild-Mancinelli K."/>
            <person name="Lyhne E.K."/>
            <person name="Kogle M.E."/>
            <person name="Barry K."/>
            <person name="Clum A."/>
            <person name="Na H."/>
            <person name="Ledsgaard L."/>
            <person name="Lin J."/>
            <person name="Lipzen A."/>
            <person name="Kuo A."/>
            <person name="Riley R."/>
            <person name="Mondo S."/>
            <person name="LaButti K."/>
            <person name="Haridas S."/>
            <person name="Pangalinan J."/>
            <person name="Salamov A.A."/>
            <person name="Simmons B.A."/>
            <person name="Magnuson J.K."/>
            <person name="Chen J."/>
            <person name="Drula E."/>
            <person name="Henrissat B."/>
            <person name="Wiebenga A."/>
            <person name="Lubbers R.J."/>
            <person name="Gomes A.C."/>
            <person name="Macurrencykelacurrency M.R."/>
            <person name="Stajich J."/>
            <person name="Grigoriev I.V."/>
            <person name="Mortensen U.H."/>
            <person name="De vries R.P."/>
            <person name="Baker S.E."/>
            <person name="Andersen M.R."/>
        </authorList>
    </citation>
    <scope>NUCLEOTIDE SEQUENCE [LARGE SCALE GENOMIC DNA]</scope>
    <source>
        <strain evidence="1 2">CBS 756.74</strain>
    </source>
</reference>